<evidence type="ECO:0000313" key="2">
    <source>
        <dbReference type="EMBL" id="MDN3563816.1"/>
    </source>
</evidence>
<dbReference type="Pfam" id="PF06094">
    <property type="entry name" value="GGACT"/>
    <property type="match status" value="1"/>
</dbReference>
<organism evidence="2 3">
    <name type="scientific">Paeniroseomonas aquatica</name>
    <dbReference type="NCBI Taxonomy" id="373043"/>
    <lineage>
        <taxon>Bacteria</taxon>
        <taxon>Pseudomonadati</taxon>
        <taxon>Pseudomonadota</taxon>
        <taxon>Alphaproteobacteria</taxon>
        <taxon>Acetobacterales</taxon>
        <taxon>Acetobacteraceae</taxon>
        <taxon>Paeniroseomonas</taxon>
    </lineage>
</organism>
<keyword evidence="3" id="KW-1185">Reference proteome</keyword>
<dbReference type="Proteomes" id="UP001529369">
    <property type="component" value="Unassembled WGS sequence"/>
</dbReference>
<dbReference type="Gene3D" id="3.10.490.10">
    <property type="entry name" value="Gamma-glutamyl cyclotransferase-like"/>
    <property type="match status" value="1"/>
</dbReference>
<dbReference type="SUPFAM" id="SSF110857">
    <property type="entry name" value="Gamma-glutamyl cyclotransferase-like"/>
    <property type="match status" value="1"/>
</dbReference>
<dbReference type="RefSeq" id="WP_290315597.1">
    <property type="nucleotide sequence ID" value="NZ_JAUFPN010000042.1"/>
</dbReference>
<dbReference type="InterPro" id="IPR009288">
    <property type="entry name" value="AIG2-like_dom"/>
</dbReference>
<dbReference type="InterPro" id="IPR013024">
    <property type="entry name" value="GGCT-like"/>
</dbReference>
<dbReference type="CDD" id="cd06661">
    <property type="entry name" value="GGCT_like"/>
    <property type="match status" value="1"/>
</dbReference>
<reference evidence="3" key="1">
    <citation type="journal article" date="2019" name="Int. J. Syst. Evol. Microbiol.">
        <title>The Global Catalogue of Microorganisms (GCM) 10K type strain sequencing project: providing services to taxonomists for standard genome sequencing and annotation.</title>
        <authorList>
            <consortium name="The Broad Institute Genomics Platform"/>
            <consortium name="The Broad Institute Genome Sequencing Center for Infectious Disease"/>
            <person name="Wu L."/>
            <person name="Ma J."/>
        </authorList>
    </citation>
    <scope>NUCLEOTIDE SEQUENCE [LARGE SCALE GENOMIC DNA]</scope>
    <source>
        <strain evidence="3">CECT 7131</strain>
    </source>
</reference>
<feature type="domain" description="Gamma-glutamylcyclotransferase AIG2-like" evidence="1">
    <location>
        <begin position="6"/>
        <end position="94"/>
    </location>
</feature>
<comment type="caution">
    <text evidence="2">The sequence shown here is derived from an EMBL/GenBank/DDBJ whole genome shotgun (WGS) entry which is preliminary data.</text>
</comment>
<gene>
    <name evidence="2" type="ORF">QWZ14_05425</name>
</gene>
<name>A0ABT8A2E2_9PROT</name>
<protein>
    <submittedName>
        <fullName evidence="2">Gamma-glutamylcyclotransferase family protein</fullName>
    </submittedName>
</protein>
<evidence type="ECO:0000259" key="1">
    <source>
        <dbReference type="Pfam" id="PF06094"/>
    </source>
</evidence>
<dbReference type="EMBL" id="JAUFPN010000042">
    <property type="protein sequence ID" value="MDN3563816.1"/>
    <property type="molecule type" value="Genomic_DNA"/>
</dbReference>
<proteinExistence type="predicted"/>
<evidence type="ECO:0000313" key="3">
    <source>
        <dbReference type="Proteomes" id="UP001529369"/>
    </source>
</evidence>
<sequence length="135" mass="14562">MSDLYAAYGSNLSRAQMRLRCPGATVAGSFLLPGWRLVLRRFARLEADPAGCCPVGLWRITPRHLAALDRAEGAPLIYRRSLAETPCGPAWIYHEVVDRPGPPTAAYVARIRAGYAEFGLDPAPLLAAIAEASAD</sequence>
<dbReference type="InterPro" id="IPR036568">
    <property type="entry name" value="GGCT-like_sf"/>
</dbReference>
<accession>A0ABT8A2E2</accession>